<dbReference type="eggNOG" id="COG0225">
    <property type="taxonomic scope" value="Bacteria"/>
</dbReference>
<feature type="domain" description="MsrB" evidence="8">
    <location>
        <begin position="241"/>
        <end position="364"/>
    </location>
</feature>
<proteinExistence type="inferred from homology"/>
<dbReference type="PROSITE" id="PS51257">
    <property type="entry name" value="PROKAR_LIPOPROTEIN"/>
    <property type="match status" value="1"/>
</dbReference>
<dbReference type="GO" id="GO:0033744">
    <property type="term" value="F:L-methionine:thioredoxin-disulfide S-oxidoreductase activity"/>
    <property type="evidence" value="ECO:0007669"/>
    <property type="project" value="RHEA"/>
</dbReference>
<dbReference type="PROSITE" id="PS51790">
    <property type="entry name" value="MSRB"/>
    <property type="match status" value="1"/>
</dbReference>
<name>C7N3L8_SLAHD</name>
<evidence type="ECO:0000256" key="6">
    <source>
        <dbReference type="HAMAP-Rule" id="MF_01400"/>
    </source>
</evidence>
<dbReference type="RefSeq" id="WP_012797714.1">
    <property type="nucleotide sequence ID" value="NC_013165.1"/>
</dbReference>
<evidence type="ECO:0000259" key="8">
    <source>
        <dbReference type="PROSITE" id="PS51790"/>
    </source>
</evidence>
<comment type="function">
    <text evidence="7">Has an important function as a repair enzyme for proteins that have been inactivated by oxidation. Catalyzes the reversible oxidation-reduction of methionine sulfoxide in proteins to methionine.</text>
</comment>
<reference evidence="9 10" key="1">
    <citation type="journal article" date="2009" name="Stand. Genomic Sci.">
        <title>Complete genome sequence of Slackia heliotrinireducens type strain (RHS 1).</title>
        <authorList>
            <person name="Pukall R."/>
            <person name="Lapidus A."/>
            <person name="Nolan M."/>
            <person name="Copeland A."/>
            <person name="Glavina Del Rio T."/>
            <person name="Lucas S."/>
            <person name="Chen F."/>
            <person name="Tice H."/>
            <person name="Cheng J.F."/>
            <person name="Chertkov O."/>
            <person name="Bruce D."/>
            <person name="Goodwin L."/>
            <person name="Kuske C."/>
            <person name="Brettin T."/>
            <person name="Detter J.C."/>
            <person name="Han C."/>
            <person name="Pitluck S."/>
            <person name="Pati A."/>
            <person name="Mavrommatis K."/>
            <person name="Ivanova N."/>
            <person name="Ovchinnikova G."/>
            <person name="Chen A."/>
            <person name="Palaniappan K."/>
            <person name="Schneider S."/>
            <person name="Rohde M."/>
            <person name="Chain P."/>
            <person name="D'haeseleer P."/>
            <person name="Goker M."/>
            <person name="Bristow J."/>
            <person name="Eisen J.A."/>
            <person name="Markowitz V."/>
            <person name="Kyrpides N.C."/>
            <person name="Klenk H.P."/>
            <person name="Hugenholtz P."/>
        </authorList>
    </citation>
    <scope>NUCLEOTIDE SEQUENCE [LARGE SCALE GENOMIC DNA]</scope>
    <source>
        <strain evidence="10">ATCC 29202 / DSM 20476 / NCTC 11029 / RHS 1</strain>
    </source>
</reference>
<evidence type="ECO:0000256" key="2">
    <source>
        <dbReference type="ARBA" id="ARBA00023268"/>
    </source>
</evidence>
<comment type="similarity">
    <text evidence="6">Belongs to the MsrB Met sulfoxide reductase family.</text>
</comment>
<dbReference type="PANTHER" id="PTHR42799:SF2">
    <property type="entry name" value="MITOCHONDRIAL PEPTIDE METHIONINE SULFOXIDE REDUCTASE"/>
    <property type="match status" value="1"/>
</dbReference>
<protein>
    <recommendedName>
        <fullName evidence="6 7">Multifunctional fusion protein</fullName>
    </recommendedName>
    <domain>
        <recommendedName>
            <fullName evidence="7">Peptide methionine sulfoxide reductase MsrA</fullName>
            <shortName evidence="7">Protein-methionine-S-oxide reductase</shortName>
            <ecNumber evidence="7">1.8.4.11</ecNumber>
        </recommendedName>
        <alternativeName>
            <fullName evidence="7">Peptide-methionine (S)-S-oxide reductase</fullName>
            <shortName evidence="7">Peptide Met(O) reductase</shortName>
        </alternativeName>
    </domain>
    <domain>
        <recommendedName>
            <fullName evidence="6">Peptide methionine sulfoxide reductase MsrB</fullName>
            <ecNumber evidence="6">1.8.4.12</ecNumber>
        </recommendedName>
        <alternativeName>
            <fullName evidence="6">Peptide-methionine (R)-S-oxide reductase</fullName>
        </alternativeName>
    </domain>
</protein>
<dbReference type="AlphaFoldDB" id="C7N3L8"/>
<dbReference type="NCBIfam" id="TIGR00401">
    <property type="entry name" value="msrA"/>
    <property type="match status" value="1"/>
</dbReference>
<dbReference type="GO" id="GO:0008113">
    <property type="term" value="F:peptide-methionine (S)-S-oxide reductase activity"/>
    <property type="evidence" value="ECO:0007669"/>
    <property type="project" value="UniProtKB-UniRule"/>
</dbReference>
<comment type="similarity">
    <text evidence="7">Belongs to the MsrA Met sulfoxide reductase family.</text>
</comment>
<dbReference type="Proteomes" id="UP000002026">
    <property type="component" value="Chromosome"/>
</dbReference>
<evidence type="ECO:0000256" key="4">
    <source>
        <dbReference type="ARBA" id="ARBA00048488"/>
    </source>
</evidence>
<dbReference type="GO" id="GO:0033743">
    <property type="term" value="F:peptide-methionine (R)-S-oxide reductase activity"/>
    <property type="evidence" value="ECO:0007669"/>
    <property type="project" value="UniProtKB-UniRule"/>
</dbReference>
<dbReference type="FunFam" id="2.170.150.20:FF:000003">
    <property type="entry name" value="Peptide methionine sulfoxide reductase MsrB"/>
    <property type="match status" value="1"/>
</dbReference>
<evidence type="ECO:0000256" key="1">
    <source>
        <dbReference type="ARBA" id="ARBA00023002"/>
    </source>
</evidence>
<dbReference type="PANTHER" id="PTHR42799">
    <property type="entry name" value="MITOCHONDRIAL PEPTIDE METHIONINE SULFOXIDE REDUCTASE"/>
    <property type="match status" value="1"/>
</dbReference>
<feature type="active site" evidence="7">
    <location>
        <position position="63"/>
    </location>
</feature>
<dbReference type="InterPro" id="IPR011057">
    <property type="entry name" value="Mss4-like_sf"/>
</dbReference>
<dbReference type="KEGG" id="shi:Shel_05500"/>
<dbReference type="InterPro" id="IPR036509">
    <property type="entry name" value="Met_Sox_Rdtase_MsrA_sf"/>
</dbReference>
<dbReference type="Gene3D" id="2.170.150.20">
    <property type="entry name" value="Peptide methionine sulfoxide reductase"/>
    <property type="match status" value="1"/>
</dbReference>
<dbReference type="EMBL" id="CP001684">
    <property type="protein sequence ID" value="ACV21609.1"/>
    <property type="molecule type" value="Genomic_DNA"/>
</dbReference>
<comment type="catalytic activity">
    <reaction evidence="4 6">
        <text>L-methionyl-[protein] + [thioredoxin]-disulfide + H2O = L-methionyl-(R)-S-oxide-[protein] + [thioredoxin]-dithiol</text>
        <dbReference type="Rhea" id="RHEA:24164"/>
        <dbReference type="Rhea" id="RHEA-COMP:10698"/>
        <dbReference type="Rhea" id="RHEA-COMP:10700"/>
        <dbReference type="Rhea" id="RHEA-COMP:12313"/>
        <dbReference type="Rhea" id="RHEA-COMP:12314"/>
        <dbReference type="ChEBI" id="CHEBI:15377"/>
        <dbReference type="ChEBI" id="CHEBI:16044"/>
        <dbReference type="ChEBI" id="CHEBI:29950"/>
        <dbReference type="ChEBI" id="CHEBI:45764"/>
        <dbReference type="ChEBI" id="CHEBI:50058"/>
        <dbReference type="EC" id="1.8.4.12"/>
    </reaction>
</comment>
<dbReference type="STRING" id="471855.Shel_05500"/>
<comment type="catalytic activity">
    <reaction evidence="5 7">
        <text>[thioredoxin]-disulfide + L-methionine + H2O = L-methionine (S)-S-oxide + [thioredoxin]-dithiol</text>
        <dbReference type="Rhea" id="RHEA:19993"/>
        <dbReference type="Rhea" id="RHEA-COMP:10698"/>
        <dbReference type="Rhea" id="RHEA-COMP:10700"/>
        <dbReference type="ChEBI" id="CHEBI:15377"/>
        <dbReference type="ChEBI" id="CHEBI:29950"/>
        <dbReference type="ChEBI" id="CHEBI:50058"/>
        <dbReference type="ChEBI" id="CHEBI:57844"/>
        <dbReference type="ChEBI" id="CHEBI:58772"/>
        <dbReference type="EC" id="1.8.4.11"/>
    </reaction>
</comment>
<dbReference type="EC" id="1.8.4.12" evidence="6"/>
<dbReference type="SUPFAM" id="SSF55068">
    <property type="entry name" value="Peptide methionine sulfoxide reductase"/>
    <property type="match status" value="1"/>
</dbReference>
<accession>C7N3L8</accession>
<dbReference type="NCBIfam" id="TIGR00357">
    <property type="entry name" value="peptide-methionine (R)-S-oxide reductase MsrB"/>
    <property type="match status" value="1"/>
</dbReference>
<dbReference type="HOGENOM" id="CLU_031040_1_0_11"/>
<dbReference type="SUPFAM" id="SSF51316">
    <property type="entry name" value="Mss4-like"/>
    <property type="match status" value="1"/>
</dbReference>
<organism evidence="9 10">
    <name type="scientific">Slackia heliotrinireducens (strain ATCC 29202 / DSM 20476 / NCTC 11029 / RHS 1)</name>
    <name type="common">Peptococcus heliotrinreducens</name>
    <dbReference type="NCBI Taxonomy" id="471855"/>
    <lineage>
        <taxon>Bacteria</taxon>
        <taxon>Bacillati</taxon>
        <taxon>Actinomycetota</taxon>
        <taxon>Coriobacteriia</taxon>
        <taxon>Eggerthellales</taxon>
        <taxon>Eggerthellaceae</taxon>
        <taxon>Slackia</taxon>
    </lineage>
</organism>
<evidence type="ECO:0000256" key="7">
    <source>
        <dbReference type="HAMAP-Rule" id="MF_01401"/>
    </source>
</evidence>
<evidence type="ECO:0000313" key="9">
    <source>
        <dbReference type="EMBL" id="ACV21609.1"/>
    </source>
</evidence>
<dbReference type="EC" id="1.8.4.11" evidence="7"/>
<dbReference type="InterPro" id="IPR002579">
    <property type="entry name" value="Met_Sox_Rdtase_MsrB_dom"/>
</dbReference>
<keyword evidence="2" id="KW-0511">Multifunctional enzyme</keyword>
<dbReference type="InterPro" id="IPR002569">
    <property type="entry name" value="Met_Sox_Rdtase_MsrA_dom"/>
</dbReference>
<dbReference type="InterPro" id="IPR050162">
    <property type="entry name" value="MsrA_MetSO_reductase"/>
</dbReference>
<dbReference type="Gene3D" id="3.30.1060.10">
    <property type="entry name" value="Peptide methionine sulphoxide reductase MsrA"/>
    <property type="match status" value="1"/>
</dbReference>
<keyword evidence="1 6" id="KW-0560">Oxidoreductase</keyword>
<evidence type="ECO:0000256" key="3">
    <source>
        <dbReference type="ARBA" id="ARBA00047806"/>
    </source>
</evidence>
<dbReference type="HAMAP" id="MF_01400">
    <property type="entry name" value="MsrB"/>
    <property type="match status" value="1"/>
</dbReference>
<evidence type="ECO:0000313" key="10">
    <source>
        <dbReference type="Proteomes" id="UP000002026"/>
    </source>
</evidence>
<dbReference type="eggNOG" id="COG0229">
    <property type="taxonomic scope" value="Bacteria"/>
</dbReference>
<evidence type="ECO:0000256" key="5">
    <source>
        <dbReference type="ARBA" id="ARBA00048782"/>
    </source>
</evidence>
<dbReference type="GO" id="GO:0005737">
    <property type="term" value="C:cytoplasm"/>
    <property type="evidence" value="ECO:0007669"/>
    <property type="project" value="TreeGrafter"/>
</dbReference>
<comment type="catalytic activity">
    <reaction evidence="3 7">
        <text>L-methionyl-[protein] + [thioredoxin]-disulfide + H2O = L-methionyl-(S)-S-oxide-[protein] + [thioredoxin]-dithiol</text>
        <dbReference type="Rhea" id="RHEA:14217"/>
        <dbReference type="Rhea" id="RHEA-COMP:10698"/>
        <dbReference type="Rhea" id="RHEA-COMP:10700"/>
        <dbReference type="Rhea" id="RHEA-COMP:12313"/>
        <dbReference type="Rhea" id="RHEA-COMP:12315"/>
        <dbReference type="ChEBI" id="CHEBI:15377"/>
        <dbReference type="ChEBI" id="CHEBI:16044"/>
        <dbReference type="ChEBI" id="CHEBI:29950"/>
        <dbReference type="ChEBI" id="CHEBI:44120"/>
        <dbReference type="ChEBI" id="CHEBI:50058"/>
        <dbReference type="EC" id="1.8.4.11"/>
    </reaction>
</comment>
<feature type="active site" description="Nucleophile" evidence="6">
    <location>
        <position position="353"/>
    </location>
</feature>
<sequence>MDKHLFSIIVLLGALVTILVGCATTASDLPPKESAGEQKSEAEAMKSQIDTNNLKDIYFAGGCFWGVEEYFSRIPGVYDVTSGYANGTTENPTYEEVCYGDTHFAETVHVQYDPSIISLTTLTRQFFMIINPLSVNEQGNDRGEQYRTGVYYVDEADLQTIQLVFAEVEQQYESSLATELGPLENFYLAEEYHQDYLQKNPDGYCHIDFSSLDQVELEEGADETQPSEIKVDPSLYSRPSDDEIQDNLTDMQYEVTQNNGTEPAFQNDYHDNTAPGLYVDIVTGEPLFASSAKYNSGCGWPAFTKPIDPDVLVEVPDNSWGLNRTEVRSRVGDSHLGHVFNDGPASQGGLRYCIDSAALRFIPYEEMEAEGYAEYMPLCETYSWE</sequence>
<gene>
    <name evidence="7" type="primary">msrA</name>
    <name evidence="6" type="synonym">msrB</name>
    <name evidence="9" type="ordered locus">Shel_05500</name>
</gene>
<dbReference type="Pfam" id="PF01625">
    <property type="entry name" value="PMSR"/>
    <property type="match status" value="1"/>
</dbReference>
<keyword evidence="10" id="KW-1185">Reference proteome</keyword>
<dbReference type="GO" id="GO:0034599">
    <property type="term" value="P:cellular response to oxidative stress"/>
    <property type="evidence" value="ECO:0007669"/>
    <property type="project" value="TreeGrafter"/>
</dbReference>
<dbReference type="Pfam" id="PF01641">
    <property type="entry name" value="SelR"/>
    <property type="match status" value="1"/>
</dbReference>
<dbReference type="HAMAP" id="MF_01401">
    <property type="entry name" value="MsrA"/>
    <property type="match status" value="1"/>
</dbReference>
<comment type="caution">
    <text evidence="6">Lacks conserved residue(s) required for the propagation of feature annotation.</text>
</comment>